<keyword evidence="4" id="KW-1185">Reference proteome</keyword>
<sequence length="75" mass="8171">MALKNRFFIILSFLLALVLTFCSARDLIEVSGKEDACDETSMTAFTDYTPPRTRPPSPPPPFPLPCNPAPTQGTG</sequence>
<keyword evidence="2" id="KW-0732">Signal</keyword>
<feature type="signal peptide" evidence="2">
    <location>
        <begin position="1"/>
        <end position="24"/>
    </location>
</feature>
<gene>
    <name evidence="3" type="ORF">COLO4_19180</name>
</gene>
<dbReference type="OrthoDB" id="10394930at2759"/>
<proteinExistence type="predicted"/>
<feature type="compositionally biased region" description="Pro residues" evidence="1">
    <location>
        <begin position="52"/>
        <end position="68"/>
    </location>
</feature>
<dbReference type="AlphaFoldDB" id="A0A1R3J6P0"/>
<dbReference type="EMBL" id="AWUE01016554">
    <property type="protein sequence ID" value="OMO90426.1"/>
    <property type="molecule type" value="Genomic_DNA"/>
</dbReference>
<name>A0A1R3J6P0_9ROSI</name>
<evidence type="ECO:0000256" key="2">
    <source>
        <dbReference type="SAM" id="SignalP"/>
    </source>
</evidence>
<comment type="caution">
    <text evidence="3">The sequence shown here is derived from an EMBL/GenBank/DDBJ whole genome shotgun (WGS) entry which is preliminary data.</text>
</comment>
<reference evidence="4" key="1">
    <citation type="submission" date="2013-09" db="EMBL/GenBank/DDBJ databases">
        <title>Corchorus olitorius genome sequencing.</title>
        <authorList>
            <person name="Alam M."/>
            <person name="Haque M.S."/>
            <person name="Islam M.S."/>
            <person name="Emdad E.M."/>
            <person name="Islam M.M."/>
            <person name="Ahmed B."/>
            <person name="Halim A."/>
            <person name="Hossen Q.M.M."/>
            <person name="Hossain M.Z."/>
            <person name="Ahmed R."/>
            <person name="Khan M.M."/>
            <person name="Islam R."/>
            <person name="Rashid M.M."/>
            <person name="Khan S.A."/>
            <person name="Rahman M.S."/>
            <person name="Alam M."/>
            <person name="Yahiya A.S."/>
            <person name="Khan M.S."/>
            <person name="Azam M.S."/>
            <person name="Haque T."/>
            <person name="Lashkar M.Z.H."/>
            <person name="Akhand A.I."/>
            <person name="Morshed G."/>
            <person name="Roy S."/>
            <person name="Uddin K.S."/>
            <person name="Rabeya T."/>
            <person name="Hossain A.S."/>
            <person name="Chowdhury A."/>
            <person name="Snigdha A.R."/>
            <person name="Mortoza M.S."/>
            <person name="Matin S.A."/>
            <person name="Hoque S.M.E."/>
            <person name="Islam M.K."/>
            <person name="Roy D.K."/>
            <person name="Haider R."/>
            <person name="Moosa M.M."/>
            <person name="Elias S.M."/>
            <person name="Hasan A.M."/>
            <person name="Jahan S."/>
            <person name="Shafiuddin M."/>
            <person name="Mahmood N."/>
            <person name="Shommy N.S."/>
        </authorList>
    </citation>
    <scope>NUCLEOTIDE SEQUENCE [LARGE SCALE GENOMIC DNA]</scope>
    <source>
        <strain evidence="4">cv. O-4</strain>
    </source>
</reference>
<feature type="chain" id="PRO_5012842409" evidence="2">
    <location>
        <begin position="25"/>
        <end position="75"/>
    </location>
</feature>
<feature type="region of interest" description="Disordered" evidence="1">
    <location>
        <begin position="44"/>
        <end position="75"/>
    </location>
</feature>
<organism evidence="3 4">
    <name type="scientific">Corchorus olitorius</name>
    <dbReference type="NCBI Taxonomy" id="93759"/>
    <lineage>
        <taxon>Eukaryota</taxon>
        <taxon>Viridiplantae</taxon>
        <taxon>Streptophyta</taxon>
        <taxon>Embryophyta</taxon>
        <taxon>Tracheophyta</taxon>
        <taxon>Spermatophyta</taxon>
        <taxon>Magnoliopsida</taxon>
        <taxon>eudicotyledons</taxon>
        <taxon>Gunneridae</taxon>
        <taxon>Pentapetalae</taxon>
        <taxon>rosids</taxon>
        <taxon>malvids</taxon>
        <taxon>Malvales</taxon>
        <taxon>Malvaceae</taxon>
        <taxon>Grewioideae</taxon>
        <taxon>Apeibeae</taxon>
        <taxon>Corchorus</taxon>
    </lineage>
</organism>
<dbReference type="Proteomes" id="UP000187203">
    <property type="component" value="Unassembled WGS sequence"/>
</dbReference>
<accession>A0A1R3J6P0</accession>
<evidence type="ECO:0000313" key="3">
    <source>
        <dbReference type="EMBL" id="OMO90426.1"/>
    </source>
</evidence>
<evidence type="ECO:0000313" key="4">
    <source>
        <dbReference type="Proteomes" id="UP000187203"/>
    </source>
</evidence>
<protein>
    <submittedName>
        <fullName evidence="3">Uncharacterized protein</fullName>
    </submittedName>
</protein>
<evidence type="ECO:0000256" key="1">
    <source>
        <dbReference type="SAM" id="MobiDB-lite"/>
    </source>
</evidence>